<keyword evidence="2" id="KW-1185">Reference proteome</keyword>
<protein>
    <submittedName>
        <fullName evidence="1">Uncharacterized protein</fullName>
    </submittedName>
</protein>
<reference evidence="2" key="1">
    <citation type="journal article" date="2023" name="G3 (Bethesda)">
        <title>Genome assembly and association tests identify interacting loci associated with vigor, precocity, and sex in interspecific pistachio rootstocks.</title>
        <authorList>
            <person name="Palmer W."/>
            <person name="Jacygrad E."/>
            <person name="Sagayaradj S."/>
            <person name="Cavanaugh K."/>
            <person name="Han R."/>
            <person name="Bertier L."/>
            <person name="Beede B."/>
            <person name="Kafkas S."/>
            <person name="Golino D."/>
            <person name="Preece J."/>
            <person name="Michelmore R."/>
        </authorList>
    </citation>
    <scope>NUCLEOTIDE SEQUENCE [LARGE SCALE GENOMIC DNA]</scope>
</reference>
<dbReference type="Proteomes" id="UP001164250">
    <property type="component" value="Chromosome 12"/>
</dbReference>
<accession>A0ACC1A2K8</accession>
<evidence type="ECO:0000313" key="1">
    <source>
        <dbReference type="EMBL" id="KAJ0081534.1"/>
    </source>
</evidence>
<proteinExistence type="predicted"/>
<organism evidence="1 2">
    <name type="scientific">Pistacia atlantica</name>
    <dbReference type="NCBI Taxonomy" id="434234"/>
    <lineage>
        <taxon>Eukaryota</taxon>
        <taxon>Viridiplantae</taxon>
        <taxon>Streptophyta</taxon>
        <taxon>Embryophyta</taxon>
        <taxon>Tracheophyta</taxon>
        <taxon>Spermatophyta</taxon>
        <taxon>Magnoliopsida</taxon>
        <taxon>eudicotyledons</taxon>
        <taxon>Gunneridae</taxon>
        <taxon>Pentapetalae</taxon>
        <taxon>rosids</taxon>
        <taxon>malvids</taxon>
        <taxon>Sapindales</taxon>
        <taxon>Anacardiaceae</taxon>
        <taxon>Pistacia</taxon>
    </lineage>
</organism>
<sequence>MNRNINTFSSRDAPPLFSTILTLYILILLYFPRLFFKLILSPVLILTLTLLLSILRLGATQKQEQTRTRTRTPSNCTSETTDRDRQDHKWACTETRIFKADPRFEDSFVEWNVRAPLEVIYEAYEEGEEEETEGNNKDPNRFGIERYPSLSLYYPESDSDCSSNGDHPGIEEWGWAWEEEDREGLIEIALDGVNSNNNNKREMELDSVGNFHGEEEKNLIEIDISGVKHEEKWRYSGES</sequence>
<name>A0ACC1A2K8_9ROSI</name>
<gene>
    <name evidence="1" type="ORF">Patl1_10890</name>
</gene>
<comment type="caution">
    <text evidence="1">The sequence shown here is derived from an EMBL/GenBank/DDBJ whole genome shotgun (WGS) entry which is preliminary data.</text>
</comment>
<evidence type="ECO:0000313" key="2">
    <source>
        <dbReference type="Proteomes" id="UP001164250"/>
    </source>
</evidence>
<dbReference type="EMBL" id="CM047908">
    <property type="protein sequence ID" value="KAJ0081534.1"/>
    <property type="molecule type" value="Genomic_DNA"/>
</dbReference>